<dbReference type="AlphaFoldDB" id="D2PDW6"/>
<comment type="catalytic activity">
    <reaction evidence="8 10">
        <text>ITP + H2O = IDP + phosphate + H(+)</text>
        <dbReference type="Rhea" id="RHEA:28330"/>
        <dbReference type="ChEBI" id="CHEBI:15377"/>
        <dbReference type="ChEBI" id="CHEBI:15378"/>
        <dbReference type="ChEBI" id="CHEBI:43474"/>
        <dbReference type="ChEBI" id="CHEBI:58280"/>
        <dbReference type="ChEBI" id="CHEBI:61402"/>
        <dbReference type="EC" id="3.6.1.73"/>
    </reaction>
</comment>
<dbReference type="EC" id="3.6.1.73" evidence="10"/>
<evidence type="ECO:0000313" key="12">
    <source>
        <dbReference type="EMBL" id="ADB85852.1"/>
    </source>
</evidence>
<comment type="similarity">
    <text evidence="10">Belongs to the YjjX NTPase family.</text>
</comment>
<dbReference type="GO" id="GO:0046872">
    <property type="term" value="F:metal ion binding"/>
    <property type="evidence" value="ECO:0007669"/>
    <property type="project" value="UniProtKB-KW"/>
</dbReference>
<evidence type="ECO:0000256" key="1">
    <source>
        <dbReference type="ARBA" id="ARBA00001936"/>
    </source>
</evidence>
<dbReference type="SMR" id="D2PDW6"/>
<keyword evidence="4 10" id="KW-0378">Hydrolase</keyword>
<evidence type="ECO:0000256" key="5">
    <source>
        <dbReference type="ARBA" id="ARBA00022842"/>
    </source>
</evidence>
<dbReference type="GO" id="GO:0103023">
    <property type="term" value="F:ITPase activity"/>
    <property type="evidence" value="ECO:0007669"/>
    <property type="project" value="UniProtKB-EC"/>
</dbReference>
<feature type="domain" description="Non-canonical purine NTP phosphatase/PRRC1" evidence="11">
    <location>
        <begin position="7"/>
        <end position="166"/>
    </location>
</feature>
<proteinExistence type="inferred from homology"/>
<dbReference type="SUPFAM" id="SSF52972">
    <property type="entry name" value="ITPase-like"/>
    <property type="match status" value="1"/>
</dbReference>
<evidence type="ECO:0000256" key="9">
    <source>
        <dbReference type="ARBA" id="ARBA00048781"/>
    </source>
</evidence>
<evidence type="ECO:0000259" key="11">
    <source>
        <dbReference type="Pfam" id="PF01931"/>
    </source>
</evidence>
<keyword evidence="5 10" id="KW-0460">Magnesium</keyword>
<dbReference type="InterPro" id="IPR002786">
    <property type="entry name" value="Non_canon_purine_NTPase"/>
</dbReference>
<organism evidence="12 13">
    <name type="scientific">Saccharolobus islandicus (strain L.D.8.5 / Lassen #2)</name>
    <name type="common">Sulfolobus islandicus</name>
    <dbReference type="NCBI Taxonomy" id="425944"/>
    <lineage>
        <taxon>Archaea</taxon>
        <taxon>Thermoproteota</taxon>
        <taxon>Thermoprotei</taxon>
        <taxon>Sulfolobales</taxon>
        <taxon>Sulfolobaceae</taxon>
        <taxon>Saccharolobus</taxon>
    </lineage>
</organism>
<dbReference type="FunFam" id="3.90.950.10:FF:000002">
    <property type="entry name" value="Inosine/xanthosine triphosphatase"/>
    <property type="match status" value="1"/>
</dbReference>
<dbReference type="EMBL" id="CP001731">
    <property type="protein sequence ID" value="ADB85852.1"/>
    <property type="molecule type" value="Genomic_DNA"/>
</dbReference>
<evidence type="ECO:0000256" key="2">
    <source>
        <dbReference type="ARBA" id="ARBA00022723"/>
    </source>
</evidence>
<dbReference type="KEGG" id="sii:LD85_0048"/>
<dbReference type="PANTHER" id="PTHR34699:SF2">
    <property type="entry name" value="NON-CANONICAL PURINE NTP PHOSPHATASE_PRRC1 DOMAIN-CONTAINING PROTEIN"/>
    <property type="match status" value="1"/>
</dbReference>
<reference evidence="13" key="1">
    <citation type="journal article" date="2009" name="Proc. Natl. Acad. Sci. U.S.A.">
        <title>Biogeography of the Sulfolobus islandicus pan-genome.</title>
        <authorList>
            <person name="Reno M.L."/>
            <person name="Held N.L."/>
            <person name="Fields C.J."/>
            <person name="Burke P.V."/>
            <person name="Whitaker R.J."/>
        </authorList>
    </citation>
    <scope>NUCLEOTIDE SEQUENCE [LARGE SCALE GENOMIC DNA]</scope>
    <source>
        <strain evidence="13">L.D.8.5 / Lassen #2</strain>
    </source>
</reference>
<dbReference type="InterPro" id="IPR026533">
    <property type="entry name" value="NTPase/PRRC1"/>
</dbReference>
<dbReference type="GO" id="GO:0006772">
    <property type="term" value="P:thiamine metabolic process"/>
    <property type="evidence" value="ECO:0007669"/>
    <property type="project" value="TreeGrafter"/>
</dbReference>
<evidence type="ECO:0000256" key="8">
    <source>
        <dbReference type="ARBA" id="ARBA00048174"/>
    </source>
</evidence>
<keyword evidence="7 10" id="KW-0464">Manganese</keyword>
<dbReference type="InterPro" id="IPR029001">
    <property type="entry name" value="ITPase-like_fam"/>
</dbReference>
<sequence length="176" mass="19114">MVTIALGSKNPVKINATKEALDVLKLNWDLIGIEVDSGVDKQPFCDQTYVGARNRALNVIRVTNADIGLGIEGGVCNVYGKFIANAVVYVITKEGLENFAISSSFTLPSSMVSLILQGKELGEASDIIFKTNNSKTKEGAIGLLTNNVINRKMLYVQPIVLALYPIYNTMINNTPF</sequence>
<evidence type="ECO:0000256" key="3">
    <source>
        <dbReference type="ARBA" id="ARBA00022741"/>
    </source>
</evidence>
<comment type="cofactor">
    <cofactor evidence="1">
        <name>Mn(2+)</name>
        <dbReference type="ChEBI" id="CHEBI:29035"/>
    </cofactor>
</comment>
<keyword evidence="6 10" id="KW-0546">Nucleotide metabolism</keyword>
<evidence type="ECO:0000256" key="4">
    <source>
        <dbReference type="ARBA" id="ARBA00022801"/>
    </source>
</evidence>
<evidence type="ECO:0000256" key="7">
    <source>
        <dbReference type="ARBA" id="ARBA00023211"/>
    </source>
</evidence>
<comment type="function">
    <text evidence="10">Phosphatase that hydrolyzes non-canonical purine nucleotides such as XTP and ITP to their respective diphosphate derivatives. Probably excludes non-canonical purines from DNA/RNA precursor pool, thus preventing their incorporation into DNA/RNA and avoiding chromosomal lesions.</text>
</comment>
<dbReference type="PANTHER" id="PTHR34699">
    <property type="match status" value="1"/>
</dbReference>
<keyword evidence="2 10" id="KW-0479">Metal-binding</keyword>
<accession>D2PDW6</accession>
<comment type="catalytic activity">
    <reaction evidence="9 10">
        <text>XTP + H2O = XDP + phosphate + H(+)</text>
        <dbReference type="Rhea" id="RHEA:28406"/>
        <dbReference type="ChEBI" id="CHEBI:15377"/>
        <dbReference type="ChEBI" id="CHEBI:15378"/>
        <dbReference type="ChEBI" id="CHEBI:43474"/>
        <dbReference type="ChEBI" id="CHEBI:59884"/>
        <dbReference type="ChEBI" id="CHEBI:61314"/>
        <dbReference type="EC" id="3.6.1.73"/>
    </reaction>
</comment>
<evidence type="ECO:0000256" key="6">
    <source>
        <dbReference type="ARBA" id="ARBA00023080"/>
    </source>
</evidence>
<dbReference type="Gene3D" id="3.90.950.10">
    <property type="match status" value="1"/>
</dbReference>
<protein>
    <recommendedName>
        <fullName evidence="10">Probable inosine/xanthosine triphosphatase</fullName>
        <shortName evidence="10">ITPase/XTPase</shortName>
        <ecNumber evidence="10">3.6.1.73</ecNumber>
    </recommendedName>
    <alternativeName>
        <fullName evidence="10">Non-canonical purine NTP phosphatase</fullName>
    </alternativeName>
    <alternativeName>
        <fullName evidence="10">Non-standard purine NTP phosphatase</fullName>
    </alternativeName>
    <alternativeName>
        <fullName evidence="10">Nucleoside-triphosphate phosphatase</fullName>
        <shortName evidence="10">NTPase</shortName>
    </alternativeName>
</protein>
<comment type="cofactor">
    <cofactor evidence="10">
        <name>Mg(2+)</name>
        <dbReference type="ChEBI" id="CHEBI:18420"/>
    </cofactor>
    <cofactor evidence="10">
        <name>Mn(2+)</name>
        <dbReference type="ChEBI" id="CHEBI:29035"/>
    </cofactor>
    <text evidence="10">Binds 1 divalent metal cation per subunit; can use either Mg(2+) or Mn(2+).</text>
</comment>
<dbReference type="Pfam" id="PF01931">
    <property type="entry name" value="NTPase_I-T"/>
    <property type="match status" value="1"/>
</dbReference>
<gene>
    <name evidence="12" type="ordered locus">LD85_0048</name>
</gene>
<dbReference type="HAMAP" id="MF_00648">
    <property type="entry name" value="Non_canon_purine_NTPase_YjjX"/>
    <property type="match status" value="1"/>
</dbReference>
<name>D2PDW6_SACI9</name>
<dbReference type="InterPro" id="IPR050299">
    <property type="entry name" value="YjjX_NTPase"/>
</dbReference>
<evidence type="ECO:0000313" key="13">
    <source>
        <dbReference type="Proteomes" id="UP000001404"/>
    </source>
</evidence>
<dbReference type="GeneID" id="15296537"/>
<comment type="subunit">
    <text evidence="10">Homodimer.</text>
</comment>
<evidence type="ECO:0000256" key="10">
    <source>
        <dbReference type="HAMAP-Rule" id="MF_00648"/>
    </source>
</evidence>
<comment type="caution">
    <text evidence="10">Lacks conserved residue(s) required for the propagation of feature annotation.</text>
</comment>
<dbReference type="GO" id="GO:0009117">
    <property type="term" value="P:nucleotide metabolic process"/>
    <property type="evidence" value="ECO:0007669"/>
    <property type="project" value="UniProtKB-KW"/>
</dbReference>
<feature type="binding site" evidence="10">
    <location>
        <position position="36"/>
    </location>
    <ligand>
        <name>Mg(2+)</name>
        <dbReference type="ChEBI" id="CHEBI:18420"/>
    </ligand>
</feature>
<keyword evidence="3 10" id="KW-0547">Nucleotide-binding</keyword>
<dbReference type="HOGENOM" id="CLU_087417_0_0_2"/>
<dbReference type="GO" id="GO:0000166">
    <property type="term" value="F:nucleotide binding"/>
    <property type="evidence" value="ECO:0007669"/>
    <property type="project" value="UniProtKB-KW"/>
</dbReference>
<dbReference type="Proteomes" id="UP000001404">
    <property type="component" value="Chromosome"/>
</dbReference>
<dbReference type="RefSeq" id="WP_012712728.1">
    <property type="nucleotide sequence ID" value="NC_013769.1"/>
</dbReference>